<keyword evidence="3 4" id="KW-0479">Metal-binding</keyword>
<dbReference type="GO" id="GO:0016705">
    <property type="term" value="F:oxidoreductase activity, acting on paired donors, with incorporation or reduction of molecular oxygen"/>
    <property type="evidence" value="ECO:0007669"/>
    <property type="project" value="InterPro"/>
</dbReference>
<dbReference type="PROSITE" id="PS00086">
    <property type="entry name" value="CYTOCHROME_P450"/>
    <property type="match status" value="1"/>
</dbReference>
<dbReference type="EMBL" id="CP003642">
    <property type="protein sequence ID" value="AFZ24837.1"/>
    <property type="molecule type" value="Genomic_DNA"/>
</dbReference>
<dbReference type="KEGG" id="csg:Cylst_2633"/>
<dbReference type="HOGENOM" id="CLU_001570_5_1_3"/>
<dbReference type="eggNOG" id="COG2124">
    <property type="taxonomic scope" value="Bacteria"/>
</dbReference>
<dbReference type="GO" id="GO:0004497">
    <property type="term" value="F:monooxygenase activity"/>
    <property type="evidence" value="ECO:0007669"/>
    <property type="project" value="UniProtKB-KW"/>
</dbReference>
<dbReference type="OrthoDB" id="446280at2"/>
<dbReference type="GO" id="GO:0005506">
    <property type="term" value="F:iron ion binding"/>
    <property type="evidence" value="ECO:0007669"/>
    <property type="project" value="InterPro"/>
</dbReference>
<keyword evidence="3 4" id="KW-0408">Iron</keyword>
<evidence type="ECO:0000256" key="2">
    <source>
        <dbReference type="ARBA" id="ARBA00010617"/>
    </source>
</evidence>
<dbReference type="InterPro" id="IPR050121">
    <property type="entry name" value="Cytochrome_P450_monoxygenase"/>
</dbReference>
<feature type="binding site" description="axial binding residue" evidence="3">
    <location>
        <position position="404"/>
    </location>
    <ligand>
        <name>heme</name>
        <dbReference type="ChEBI" id="CHEBI:30413"/>
    </ligand>
    <ligandPart>
        <name>Fe</name>
        <dbReference type="ChEBI" id="CHEBI:18248"/>
    </ligandPart>
</feature>
<dbReference type="AlphaFoldDB" id="K9WZ87"/>
<evidence type="ECO:0000313" key="6">
    <source>
        <dbReference type="Proteomes" id="UP000010475"/>
    </source>
</evidence>
<name>K9WZ87_9NOST</name>
<dbReference type="PRINTS" id="PR00385">
    <property type="entry name" value="P450"/>
</dbReference>
<dbReference type="SUPFAM" id="SSF48264">
    <property type="entry name" value="Cytochrome P450"/>
    <property type="match status" value="1"/>
</dbReference>
<dbReference type="Proteomes" id="UP000010475">
    <property type="component" value="Chromosome"/>
</dbReference>
<accession>K9WZ87</accession>
<reference evidence="5 6" key="1">
    <citation type="submission" date="2012-06" db="EMBL/GenBank/DDBJ databases">
        <title>Finished chromosome of genome of Cylindrospermum stagnale PCC 7417.</title>
        <authorList>
            <consortium name="US DOE Joint Genome Institute"/>
            <person name="Gugger M."/>
            <person name="Coursin T."/>
            <person name="Rippka R."/>
            <person name="Tandeau De Marsac N."/>
            <person name="Huntemann M."/>
            <person name="Wei C.-L."/>
            <person name="Han J."/>
            <person name="Detter J.C."/>
            <person name="Han C."/>
            <person name="Tapia R."/>
            <person name="Chen A."/>
            <person name="Kyrpides N."/>
            <person name="Mavromatis K."/>
            <person name="Markowitz V."/>
            <person name="Szeto E."/>
            <person name="Ivanova N."/>
            <person name="Pagani I."/>
            <person name="Pati A."/>
            <person name="Goodwin L."/>
            <person name="Nordberg H.P."/>
            <person name="Cantor M.N."/>
            <person name="Hua S.X."/>
            <person name="Woyke T."/>
            <person name="Kerfeld C.A."/>
        </authorList>
    </citation>
    <scope>NUCLEOTIDE SEQUENCE [LARGE SCALE GENOMIC DNA]</scope>
    <source>
        <strain evidence="5 6">PCC 7417</strain>
    </source>
</reference>
<dbReference type="GO" id="GO:0020037">
    <property type="term" value="F:heme binding"/>
    <property type="evidence" value="ECO:0007669"/>
    <property type="project" value="InterPro"/>
</dbReference>
<keyword evidence="4" id="KW-0560">Oxidoreductase</keyword>
<evidence type="ECO:0000256" key="4">
    <source>
        <dbReference type="RuleBase" id="RU000461"/>
    </source>
</evidence>
<proteinExistence type="inferred from homology"/>
<gene>
    <name evidence="5" type="ORF">Cylst_2633</name>
</gene>
<dbReference type="Gene3D" id="1.10.630.10">
    <property type="entry name" value="Cytochrome P450"/>
    <property type="match status" value="1"/>
</dbReference>
<evidence type="ECO:0000256" key="1">
    <source>
        <dbReference type="ARBA" id="ARBA00001971"/>
    </source>
</evidence>
<dbReference type="PANTHER" id="PTHR24305:SF166">
    <property type="entry name" value="CYTOCHROME P450 12A4, MITOCHONDRIAL-RELATED"/>
    <property type="match status" value="1"/>
</dbReference>
<comment type="cofactor">
    <cofactor evidence="1 3">
        <name>heme</name>
        <dbReference type="ChEBI" id="CHEBI:30413"/>
    </cofactor>
</comment>
<dbReference type="PANTHER" id="PTHR24305">
    <property type="entry name" value="CYTOCHROME P450"/>
    <property type="match status" value="1"/>
</dbReference>
<sequence>MRNSKKHPQLRRPDGPKNPRLVQMLQWIADPIGYLETASKHYGDIFTAQVGWGVAPHVFVSNPQAIQQILTSESKQFSPYSELFINFMKPFLGEHSIMRVEGDRHRRQRQLLMPPFHGERMRAYGAQISSITERVMSRLDQSKPFKARNVMLNISLEVISQVVFGLQSGERSERLKQLLNAWLDAMSSPAFPIFLLLPFLQKDLGARSPWGYIQNRNKALSELLYAEIRERRQKYDPSDNDIMTLLLSAKDEAGVGMTDEELYDELLTLLLVGHETTATAITWALCWVHHQPEIRNKLFEELDTLGDSSDPMAISRLPYLTAVCFESLRIYPVLPLNLPHVVREPVELMGYQLEPGTKVVANIYLTHHRQDIYPEPERFKPERFLERQFSAYEYLPFGSGSRRCVGAALAQLEMKLVLATILSHYQLALSDSRPVRPQLQFGSFIVPQGGVKMVIEGERYRVAPKAGKSDVKTENLI</sequence>
<evidence type="ECO:0000256" key="3">
    <source>
        <dbReference type="PIRSR" id="PIRSR602401-1"/>
    </source>
</evidence>
<dbReference type="STRING" id="56107.Cylst_2633"/>
<dbReference type="RefSeq" id="WP_015208091.1">
    <property type="nucleotide sequence ID" value="NC_019757.1"/>
</dbReference>
<keyword evidence="6" id="KW-1185">Reference proteome</keyword>
<dbReference type="InterPro" id="IPR017972">
    <property type="entry name" value="Cyt_P450_CS"/>
</dbReference>
<dbReference type="PRINTS" id="PR00463">
    <property type="entry name" value="EP450I"/>
</dbReference>
<dbReference type="InterPro" id="IPR036396">
    <property type="entry name" value="Cyt_P450_sf"/>
</dbReference>
<keyword evidence="3 4" id="KW-0349">Heme</keyword>
<dbReference type="PATRIC" id="fig|56107.3.peg.2909"/>
<organism evidence="5 6">
    <name type="scientific">Cylindrospermum stagnale PCC 7417</name>
    <dbReference type="NCBI Taxonomy" id="56107"/>
    <lineage>
        <taxon>Bacteria</taxon>
        <taxon>Bacillati</taxon>
        <taxon>Cyanobacteriota</taxon>
        <taxon>Cyanophyceae</taxon>
        <taxon>Nostocales</taxon>
        <taxon>Nostocaceae</taxon>
        <taxon>Cylindrospermum</taxon>
    </lineage>
</organism>
<dbReference type="InterPro" id="IPR001128">
    <property type="entry name" value="Cyt_P450"/>
</dbReference>
<evidence type="ECO:0000313" key="5">
    <source>
        <dbReference type="EMBL" id="AFZ24837.1"/>
    </source>
</evidence>
<comment type="similarity">
    <text evidence="2 4">Belongs to the cytochrome P450 family.</text>
</comment>
<keyword evidence="4" id="KW-0503">Monooxygenase</keyword>
<dbReference type="Pfam" id="PF00067">
    <property type="entry name" value="p450"/>
    <property type="match status" value="1"/>
</dbReference>
<dbReference type="InterPro" id="IPR002401">
    <property type="entry name" value="Cyt_P450_E_grp-I"/>
</dbReference>
<dbReference type="CDD" id="cd11053">
    <property type="entry name" value="CYP110-like"/>
    <property type="match status" value="1"/>
</dbReference>
<protein>
    <submittedName>
        <fullName evidence="5">Cytochrome P450</fullName>
    </submittedName>
</protein>